<dbReference type="InterPro" id="IPR003097">
    <property type="entry name" value="CysJ-like_FAD-binding"/>
</dbReference>
<keyword evidence="12 18" id="KW-0560">Oxidoreductase</keyword>
<keyword evidence="8" id="KW-0274">FAD</keyword>
<evidence type="ECO:0000256" key="14">
    <source>
        <dbReference type="ARBA" id="ARBA00023098"/>
    </source>
</evidence>
<keyword evidence="4" id="KW-0285">Flavoprotein</keyword>
<keyword evidence="11" id="KW-1133">Transmembrane helix</keyword>
<sequence>MSDTFTFPFALPVTLSLDSLPALEARFDDAIVILIVTVLFTYNYWIQFFRESIHPPHSWLNSVPQANGDRTSSRQQKEDERRAAYVFEQQKLDFLVFWGSQSGRAEIIARQFAKSLQDRFGLRTLAADLDDFDHAHLSQLTENHLCAFIVSTYGDGDPPDGANGLWTVLHKEKSTGSLSKLRYVMFGLGNSNYRLFNQVATTIDGLLQKHGASRFGSLGAGDDAQGDTENDFLLWRQEVQSELQQILGWKEQKVVYHPSFKIEEQPDLSTDSIHVGEPVAHTSSKQGAVTPLNTAATVKEVYKLWEDRERLCLHVDLDLGSNRELKYKTGDHLAVWASNPDHEVSQLLQSLGLSSKKNVPITISEIQEGGYGKIPFPTPTTFEALFRNYLEISGKLSMDLVHAIAEFAPSEAARSVLNRIGTDAEEFKSSILAAQLTLGGLLKQLDPTSTWAIPVSFLMERLKPMQPRYYSISSSAVVQPRVASITVVVTKPKTGETPANTCEGLATGYLWAVERSVNKSATPSGLANYAVDGPRGVLTGGKVFSNTIQSTFKLPLKGSAPIIMVGAGTGVAPFRAFVQERVQRKEFGQEVGKTLLLMGFRNSTNDYIYKDNWTEWQRSLGSDVFSYHTAFSRDTKGKKVYVQDLLQQQESEVMDLMESSGCRFYICGSATMARGVVDSLAQMRSRRTGCSREESLKWVKDLRKFNTLLEDVWG</sequence>
<evidence type="ECO:0000256" key="13">
    <source>
        <dbReference type="ARBA" id="ARBA00023011"/>
    </source>
</evidence>
<dbReference type="GO" id="GO:0003958">
    <property type="term" value="F:NADPH-hemoprotein reductase activity"/>
    <property type="evidence" value="ECO:0007669"/>
    <property type="project" value="UniProtKB-EC"/>
</dbReference>
<dbReference type="InterPro" id="IPR023208">
    <property type="entry name" value="P450R"/>
</dbReference>
<evidence type="ECO:0000256" key="3">
    <source>
        <dbReference type="ARBA" id="ARBA00022516"/>
    </source>
</evidence>
<keyword evidence="9 18" id="KW-0521">NADP</keyword>
<proteinExistence type="inferred from homology"/>
<dbReference type="InterPro" id="IPR008254">
    <property type="entry name" value="Flavodoxin/NO_synth"/>
</dbReference>
<comment type="cofactor">
    <cofactor evidence="2">
        <name>FAD</name>
        <dbReference type="ChEBI" id="CHEBI:57692"/>
    </cofactor>
</comment>
<dbReference type="Gene3D" id="3.40.50.360">
    <property type="match status" value="1"/>
</dbReference>
<name>A0A0B7K9P6_BIOOC</name>
<keyword evidence="14" id="KW-0443">Lipid metabolism</keyword>
<evidence type="ECO:0000313" key="21">
    <source>
        <dbReference type="EMBL" id="CEO52242.1"/>
    </source>
</evidence>
<evidence type="ECO:0000256" key="2">
    <source>
        <dbReference type="ARBA" id="ARBA00001974"/>
    </source>
</evidence>
<dbReference type="Gene3D" id="3.40.50.80">
    <property type="entry name" value="Nucleotide-binding domain of ferredoxin-NADP reductase (FNR) module"/>
    <property type="match status" value="1"/>
</dbReference>
<dbReference type="GO" id="GO:0005829">
    <property type="term" value="C:cytosol"/>
    <property type="evidence" value="ECO:0007669"/>
    <property type="project" value="TreeGrafter"/>
</dbReference>
<feature type="domain" description="Flavodoxin-like" evidence="19">
    <location>
        <begin position="94"/>
        <end position="240"/>
    </location>
</feature>
<dbReference type="SUPFAM" id="SSF52343">
    <property type="entry name" value="Ferredoxin reductase-like, C-terminal NADP-linked domain"/>
    <property type="match status" value="1"/>
</dbReference>
<organism evidence="21">
    <name type="scientific">Bionectria ochroleuca</name>
    <name type="common">Gliocladium roseum</name>
    <dbReference type="NCBI Taxonomy" id="29856"/>
    <lineage>
        <taxon>Eukaryota</taxon>
        <taxon>Fungi</taxon>
        <taxon>Dikarya</taxon>
        <taxon>Ascomycota</taxon>
        <taxon>Pezizomycotina</taxon>
        <taxon>Sordariomycetes</taxon>
        <taxon>Hypocreomycetidae</taxon>
        <taxon>Hypocreales</taxon>
        <taxon>Bionectriaceae</taxon>
        <taxon>Clonostachys</taxon>
    </lineage>
</organism>
<dbReference type="Gene3D" id="2.40.30.10">
    <property type="entry name" value="Translation factors"/>
    <property type="match status" value="1"/>
</dbReference>
<feature type="domain" description="FAD-binding FR-type" evidence="20">
    <location>
        <begin position="291"/>
        <end position="541"/>
    </location>
</feature>
<evidence type="ECO:0000256" key="15">
    <source>
        <dbReference type="ARBA" id="ARBA00023136"/>
    </source>
</evidence>
<comment type="similarity">
    <text evidence="18">In the C-terminal section; belongs to the flavoprotein pyridine nucleotide cytochrome reductase family.</text>
</comment>
<dbReference type="InterPro" id="IPR029039">
    <property type="entry name" value="Flavoprotein-like_sf"/>
</dbReference>
<dbReference type="InterPro" id="IPR039261">
    <property type="entry name" value="FNR_nucleotide-bd"/>
</dbReference>
<dbReference type="GO" id="GO:0005789">
    <property type="term" value="C:endoplasmic reticulum membrane"/>
    <property type="evidence" value="ECO:0007669"/>
    <property type="project" value="UniProtKB-SubCell"/>
</dbReference>
<dbReference type="Gene3D" id="1.20.990.10">
    <property type="entry name" value="NADPH-cytochrome p450 Reductase, Chain A, domain 3"/>
    <property type="match status" value="1"/>
</dbReference>
<keyword evidence="10" id="KW-0752">Steroid biosynthesis</keyword>
<dbReference type="InterPro" id="IPR001433">
    <property type="entry name" value="OxRdtase_FAD/NAD-bd"/>
</dbReference>
<evidence type="ECO:0000256" key="8">
    <source>
        <dbReference type="ARBA" id="ARBA00022827"/>
    </source>
</evidence>
<dbReference type="GO" id="GO:0010181">
    <property type="term" value="F:FMN binding"/>
    <property type="evidence" value="ECO:0007669"/>
    <property type="project" value="InterPro"/>
</dbReference>
<dbReference type="AlphaFoldDB" id="A0A0B7K9P6"/>
<dbReference type="EMBL" id="CDPU01000027">
    <property type="protein sequence ID" value="CEO52242.1"/>
    <property type="molecule type" value="Genomic_DNA"/>
</dbReference>
<keyword evidence="5" id="KW-0288">FMN</keyword>
<dbReference type="InterPro" id="IPR001094">
    <property type="entry name" value="Flavdoxin-like"/>
</dbReference>
<keyword evidence="6" id="KW-0812">Transmembrane</keyword>
<evidence type="ECO:0000256" key="9">
    <source>
        <dbReference type="ARBA" id="ARBA00022857"/>
    </source>
</evidence>
<dbReference type="PRINTS" id="PR00369">
    <property type="entry name" value="FLAVODOXIN"/>
</dbReference>
<dbReference type="Pfam" id="PF00175">
    <property type="entry name" value="NAD_binding_1"/>
    <property type="match status" value="1"/>
</dbReference>
<dbReference type="PROSITE" id="PS51384">
    <property type="entry name" value="FAD_FR"/>
    <property type="match status" value="1"/>
</dbReference>
<dbReference type="GO" id="GO:0016126">
    <property type="term" value="P:sterol biosynthetic process"/>
    <property type="evidence" value="ECO:0007669"/>
    <property type="project" value="UniProtKB-KW"/>
</dbReference>
<dbReference type="GO" id="GO:0050660">
    <property type="term" value="F:flavin adenine dinucleotide binding"/>
    <property type="evidence" value="ECO:0007669"/>
    <property type="project" value="TreeGrafter"/>
</dbReference>
<keyword evidence="3" id="KW-0444">Lipid biosynthesis</keyword>
<dbReference type="InterPro" id="IPR023173">
    <property type="entry name" value="NADPH_Cyt_P450_Rdtase_alpha"/>
</dbReference>
<evidence type="ECO:0000256" key="4">
    <source>
        <dbReference type="ARBA" id="ARBA00022630"/>
    </source>
</evidence>
<evidence type="ECO:0000256" key="6">
    <source>
        <dbReference type="ARBA" id="ARBA00022692"/>
    </source>
</evidence>
<comment type="catalytic activity">
    <reaction evidence="18">
        <text>2 oxidized [cytochrome P450] + NADPH = 2 reduced [cytochrome P450] + NADP(+) + H(+)</text>
        <dbReference type="Rhea" id="RHEA:24040"/>
        <dbReference type="Rhea" id="RHEA-COMP:14627"/>
        <dbReference type="Rhea" id="RHEA-COMP:14628"/>
        <dbReference type="ChEBI" id="CHEBI:15378"/>
        <dbReference type="ChEBI" id="CHEBI:55376"/>
        <dbReference type="ChEBI" id="CHEBI:57783"/>
        <dbReference type="ChEBI" id="CHEBI:58349"/>
        <dbReference type="ChEBI" id="CHEBI:60344"/>
        <dbReference type="EC" id="1.6.2.4"/>
    </reaction>
</comment>
<evidence type="ECO:0000256" key="11">
    <source>
        <dbReference type="ARBA" id="ARBA00022989"/>
    </source>
</evidence>
<keyword evidence="16" id="KW-1207">Sterol metabolism</keyword>
<dbReference type="SUPFAM" id="SSF52218">
    <property type="entry name" value="Flavoproteins"/>
    <property type="match status" value="1"/>
</dbReference>
<dbReference type="InterPro" id="IPR017938">
    <property type="entry name" value="Riboflavin_synthase-like_b-brl"/>
</dbReference>
<protein>
    <recommendedName>
        <fullName evidence="18">NADPH--cytochrome P450 reductase</fullName>
        <ecNumber evidence="18">1.6.2.4</ecNumber>
    </recommendedName>
</protein>
<dbReference type="EC" id="1.6.2.4" evidence="18"/>
<dbReference type="PRINTS" id="PR00371">
    <property type="entry name" value="FPNCR"/>
</dbReference>
<dbReference type="PROSITE" id="PS50902">
    <property type="entry name" value="FLAVODOXIN_LIKE"/>
    <property type="match status" value="1"/>
</dbReference>
<dbReference type="PANTHER" id="PTHR19384">
    <property type="entry name" value="NITRIC OXIDE SYNTHASE-RELATED"/>
    <property type="match status" value="1"/>
</dbReference>
<dbReference type="InterPro" id="IPR001709">
    <property type="entry name" value="Flavoprot_Pyr_Nucl_cyt_Rdtase"/>
</dbReference>
<evidence type="ECO:0000256" key="10">
    <source>
        <dbReference type="ARBA" id="ARBA00022955"/>
    </source>
</evidence>
<dbReference type="Pfam" id="PF00667">
    <property type="entry name" value="FAD_binding_1"/>
    <property type="match status" value="1"/>
</dbReference>
<evidence type="ECO:0000259" key="19">
    <source>
        <dbReference type="PROSITE" id="PS50902"/>
    </source>
</evidence>
<keyword evidence="15 18" id="KW-0472">Membrane</keyword>
<keyword evidence="17" id="KW-0753">Steroid metabolism</keyword>
<evidence type="ECO:0000256" key="17">
    <source>
        <dbReference type="ARBA" id="ARBA00023221"/>
    </source>
</evidence>
<accession>A0A0B7K9P6</accession>
<comment type="function">
    <text evidence="18">This enzyme is required for electron transfer from NADP to cytochrome P450.</text>
</comment>
<evidence type="ECO:0000256" key="7">
    <source>
        <dbReference type="ARBA" id="ARBA00022824"/>
    </source>
</evidence>
<evidence type="ECO:0000256" key="1">
    <source>
        <dbReference type="ARBA" id="ARBA00001917"/>
    </source>
</evidence>
<dbReference type="InterPro" id="IPR017927">
    <property type="entry name" value="FAD-bd_FR_type"/>
</dbReference>
<gene>
    <name evidence="21" type="ORF">BN869_000008300_1</name>
</gene>
<evidence type="ECO:0000256" key="5">
    <source>
        <dbReference type="ARBA" id="ARBA00022643"/>
    </source>
</evidence>
<dbReference type="Pfam" id="PF00258">
    <property type="entry name" value="Flavodoxin_1"/>
    <property type="match status" value="1"/>
</dbReference>
<evidence type="ECO:0000256" key="18">
    <source>
        <dbReference type="PIRNR" id="PIRNR000208"/>
    </source>
</evidence>
<comment type="subcellular location">
    <subcellularLocation>
        <location evidence="18">Endoplasmic reticulum membrane</location>
    </subcellularLocation>
</comment>
<evidence type="ECO:0000256" key="12">
    <source>
        <dbReference type="ARBA" id="ARBA00023002"/>
    </source>
</evidence>
<evidence type="ECO:0000256" key="16">
    <source>
        <dbReference type="ARBA" id="ARBA00023166"/>
    </source>
</evidence>
<dbReference type="PANTHER" id="PTHR19384:SF108">
    <property type="entry name" value="NADPH--CYTOCHROME P450 REDUCTASE"/>
    <property type="match status" value="1"/>
</dbReference>
<keyword evidence="7 18" id="KW-0256">Endoplasmic reticulum</keyword>
<dbReference type="PIRSF" id="PIRSF000208">
    <property type="entry name" value="P450R"/>
    <property type="match status" value="1"/>
</dbReference>
<dbReference type="SUPFAM" id="SSF63380">
    <property type="entry name" value="Riboflavin synthase domain-like"/>
    <property type="match status" value="1"/>
</dbReference>
<keyword evidence="13" id="KW-0756">Sterol biosynthesis</keyword>
<reference evidence="21" key="1">
    <citation type="submission" date="2015-01" db="EMBL/GenBank/DDBJ databases">
        <authorList>
            <person name="Durling Mikael"/>
        </authorList>
    </citation>
    <scope>NUCLEOTIDE SEQUENCE</scope>
</reference>
<evidence type="ECO:0000259" key="20">
    <source>
        <dbReference type="PROSITE" id="PS51384"/>
    </source>
</evidence>
<comment type="cofactor">
    <cofactor evidence="1">
        <name>FMN</name>
        <dbReference type="ChEBI" id="CHEBI:58210"/>
    </cofactor>
</comment>